<organism evidence="2 3">
    <name type="scientific">Aspergillus lucknowensis</name>
    <dbReference type="NCBI Taxonomy" id="176173"/>
    <lineage>
        <taxon>Eukaryota</taxon>
        <taxon>Fungi</taxon>
        <taxon>Dikarya</taxon>
        <taxon>Ascomycota</taxon>
        <taxon>Pezizomycotina</taxon>
        <taxon>Eurotiomycetes</taxon>
        <taxon>Eurotiomycetidae</taxon>
        <taxon>Eurotiales</taxon>
        <taxon>Aspergillaceae</taxon>
        <taxon>Aspergillus</taxon>
        <taxon>Aspergillus subgen. Nidulantes</taxon>
    </lineage>
</organism>
<gene>
    <name evidence="2" type="ORF">BJX67DRAFT_382389</name>
</gene>
<dbReference type="RefSeq" id="XP_070884986.1">
    <property type="nucleotide sequence ID" value="XM_071033236.1"/>
</dbReference>
<evidence type="ECO:0000256" key="1">
    <source>
        <dbReference type="SAM" id="MobiDB-lite"/>
    </source>
</evidence>
<dbReference type="GeneID" id="98148308"/>
<sequence>MPPTSRKSSPEQQRGLLSKYNISIEGPIRPRDWPVKYAPIFGLVRDAERLRYEDYYRTDVGNDIPRRVQVAQMSNRVEELVSRAYSLRMSLANEETWRMETEDLILQRFKAEVDCHVCNGRRWLSDIQALPSCPRASEKLQRIRSARSLCRCDEHVRAKWLIESTSHLPITTHASCTVTDISMLEIQNKVLAHHKPDRVLSLGRNYDLKRLLDANPDLIPTVVKSDIDSCFPFLVLEAKSEKGSVGFESIERQTAFPVRAMLGIQKSLDSGADLPQIVPLVWFLANRGDEWRVYGCVPDRTRIRIIDLWHGCILRHDSALQLLLLIDFICDWARDVFAEQVMSSLRRRASPTIASQDSPEEVVHLQPSFSREAIWVGLRSPGEAVPEEVQGTNAWFERDIKIESTDVLDEATRTAVDMHLSESSTPMRAPEILLNKLTEATSKIGSERATGRKFTVTTEDDTGNYENSHAREGLTPTADSAKKDDNPPAHAPGIEAENVAKPEPTGAVVEGTGSHTDTLDGESPVWTIPAEPQPEPRRSSAIKNDRDDRDTWPTHVVRSDKNVQLIFRSISLPESTYGLNAMLKVLGGANTADTARKLLSIFNRHDPFVVESGYINSLWKAWGGDFDDETRKVQNLYVCLVWRARFEYQDWTLIKELSCITASKDAIKALSAAGKISTVDEIPQKEPGVTNRANRLIHPVRYLPIAELVQAAARDQCLSLLASKGHAAPDGWTEDHGKAKMSQHFWDCFESHRDAFVQCSERIDVINEGRAHMIGSRKDMKILPIFQVPDIAKERGLALLKRPDGIQADGDRYCMFAFDDWHTNLPVIGNVIKSFLEEGHGCFYGTNRQLSAADRRTLARWAGILALMEMNTVKRRRLF</sequence>
<protein>
    <submittedName>
        <fullName evidence="2">Uncharacterized protein</fullName>
    </submittedName>
</protein>
<feature type="region of interest" description="Disordered" evidence="1">
    <location>
        <begin position="444"/>
        <end position="553"/>
    </location>
</feature>
<dbReference type="EMBL" id="JBFXLQ010000028">
    <property type="protein sequence ID" value="KAL2866007.1"/>
    <property type="molecule type" value="Genomic_DNA"/>
</dbReference>
<comment type="caution">
    <text evidence="2">The sequence shown here is derived from an EMBL/GenBank/DDBJ whole genome shotgun (WGS) entry which is preliminary data.</text>
</comment>
<feature type="compositionally biased region" description="Basic and acidic residues" evidence="1">
    <location>
        <begin position="534"/>
        <end position="553"/>
    </location>
</feature>
<keyword evidence="3" id="KW-1185">Reference proteome</keyword>
<proteinExistence type="predicted"/>
<name>A0ABR4LRI3_9EURO</name>
<accession>A0ABR4LRI3</accession>
<reference evidence="2 3" key="1">
    <citation type="submission" date="2024-07" db="EMBL/GenBank/DDBJ databases">
        <title>Section-level genome sequencing and comparative genomics of Aspergillus sections Usti and Cavernicolus.</title>
        <authorList>
            <consortium name="Lawrence Berkeley National Laboratory"/>
            <person name="Nybo J.L."/>
            <person name="Vesth T.C."/>
            <person name="Theobald S."/>
            <person name="Frisvad J.C."/>
            <person name="Larsen T.O."/>
            <person name="Kjaerboelling I."/>
            <person name="Rothschild-Mancinelli K."/>
            <person name="Lyhne E.K."/>
            <person name="Kogle M.E."/>
            <person name="Barry K."/>
            <person name="Clum A."/>
            <person name="Na H."/>
            <person name="Ledsgaard L."/>
            <person name="Lin J."/>
            <person name="Lipzen A."/>
            <person name="Kuo A."/>
            <person name="Riley R."/>
            <person name="Mondo S."/>
            <person name="Labutti K."/>
            <person name="Haridas S."/>
            <person name="Pangalinan J."/>
            <person name="Salamov A.A."/>
            <person name="Simmons B.A."/>
            <person name="Magnuson J.K."/>
            <person name="Chen J."/>
            <person name="Drula E."/>
            <person name="Henrissat B."/>
            <person name="Wiebenga A."/>
            <person name="Lubbers R.J."/>
            <person name="Gomes A.C."/>
            <person name="Macurrencykelacurrency M.R."/>
            <person name="Stajich J."/>
            <person name="Grigoriev I.V."/>
            <person name="Mortensen U.H."/>
            <person name="De Vries R.P."/>
            <person name="Baker S.E."/>
            <person name="Andersen M.R."/>
        </authorList>
    </citation>
    <scope>NUCLEOTIDE SEQUENCE [LARGE SCALE GENOMIC DNA]</scope>
    <source>
        <strain evidence="2 3">CBS 449.75</strain>
    </source>
</reference>
<evidence type="ECO:0000313" key="2">
    <source>
        <dbReference type="EMBL" id="KAL2866007.1"/>
    </source>
</evidence>
<evidence type="ECO:0000313" key="3">
    <source>
        <dbReference type="Proteomes" id="UP001610432"/>
    </source>
</evidence>
<dbReference type="Proteomes" id="UP001610432">
    <property type="component" value="Unassembled WGS sequence"/>
</dbReference>